<evidence type="ECO:0000313" key="2">
    <source>
        <dbReference type="Proteomes" id="UP001177003"/>
    </source>
</evidence>
<reference evidence="1" key="1">
    <citation type="submission" date="2023-04" db="EMBL/GenBank/DDBJ databases">
        <authorList>
            <person name="Vijverberg K."/>
            <person name="Xiong W."/>
            <person name="Schranz E."/>
        </authorList>
    </citation>
    <scope>NUCLEOTIDE SEQUENCE</scope>
</reference>
<name>A0AA35ZXR6_LACSI</name>
<gene>
    <name evidence="1" type="ORF">LSALG_LOCUS39442</name>
</gene>
<protein>
    <submittedName>
        <fullName evidence="1">Uncharacterized protein</fullName>
    </submittedName>
</protein>
<evidence type="ECO:0000313" key="1">
    <source>
        <dbReference type="EMBL" id="CAI9300840.1"/>
    </source>
</evidence>
<dbReference type="EMBL" id="OX465085">
    <property type="protein sequence ID" value="CAI9300840.1"/>
    <property type="molecule type" value="Genomic_DNA"/>
</dbReference>
<sequence>MDQQRWNAAIDHFLTEKHQKRSAGNKECRKKQNLNRLEVFHRAYVNKIGEFVDPLVEEQYNALVAEVSLQTHHIADSGGDPDTIDWITIFEKVLRTRWGHDVDVNAFPQNPTFVTAIEDIIRSFKNQVNEENNDGEDGGENENN</sequence>
<organism evidence="1 2">
    <name type="scientific">Lactuca saligna</name>
    <name type="common">Willowleaf lettuce</name>
    <dbReference type="NCBI Taxonomy" id="75948"/>
    <lineage>
        <taxon>Eukaryota</taxon>
        <taxon>Viridiplantae</taxon>
        <taxon>Streptophyta</taxon>
        <taxon>Embryophyta</taxon>
        <taxon>Tracheophyta</taxon>
        <taxon>Spermatophyta</taxon>
        <taxon>Magnoliopsida</taxon>
        <taxon>eudicotyledons</taxon>
        <taxon>Gunneridae</taxon>
        <taxon>Pentapetalae</taxon>
        <taxon>asterids</taxon>
        <taxon>campanulids</taxon>
        <taxon>Asterales</taxon>
        <taxon>Asteraceae</taxon>
        <taxon>Cichorioideae</taxon>
        <taxon>Cichorieae</taxon>
        <taxon>Lactucinae</taxon>
        <taxon>Lactuca</taxon>
    </lineage>
</organism>
<keyword evidence="2" id="KW-1185">Reference proteome</keyword>
<proteinExistence type="predicted"/>
<dbReference type="AlphaFoldDB" id="A0AA35ZXR6"/>
<accession>A0AA35ZXR6</accession>
<dbReference type="Proteomes" id="UP001177003">
    <property type="component" value="Chromosome 9"/>
</dbReference>